<dbReference type="EMBL" id="DS469513">
    <property type="protein sequence ID" value="EDO48486.1"/>
    <property type="molecule type" value="Genomic_DNA"/>
</dbReference>
<dbReference type="HOGENOM" id="CLU_027171_0_0_1"/>
<dbReference type="Gene3D" id="3.40.50.1820">
    <property type="entry name" value="alpha/beta hydrolase"/>
    <property type="match status" value="1"/>
</dbReference>
<dbReference type="InterPro" id="IPR033906">
    <property type="entry name" value="Lipase_N"/>
</dbReference>
<dbReference type="GO" id="GO:0016042">
    <property type="term" value="P:lipid catabolic process"/>
    <property type="evidence" value="ECO:0000318"/>
    <property type="project" value="GO_Central"/>
</dbReference>
<evidence type="ECO:0000256" key="5">
    <source>
        <dbReference type="RuleBase" id="RU004262"/>
    </source>
</evidence>
<gene>
    <name evidence="7" type="ORF">NEMVEDRAFT_v1g83175</name>
</gene>
<dbReference type="GO" id="GO:0005615">
    <property type="term" value="C:extracellular space"/>
    <property type="evidence" value="ECO:0000318"/>
    <property type="project" value="GO_Central"/>
</dbReference>
<dbReference type="Proteomes" id="UP000001593">
    <property type="component" value="Unassembled WGS sequence"/>
</dbReference>
<dbReference type="InterPro" id="IPR000734">
    <property type="entry name" value="TAG_lipase"/>
</dbReference>
<dbReference type="SUPFAM" id="SSF53474">
    <property type="entry name" value="alpha/beta-Hydrolases"/>
    <property type="match status" value="1"/>
</dbReference>
<evidence type="ECO:0000256" key="1">
    <source>
        <dbReference type="ARBA" id="ARBA00004613"/>
    </source>
</evidence>
<feature type="domain" description="Lipase" evidence="6">
    <location>
        <begin position="5"/>
        <end position="302"/>
    </location>
</feature>
<dbReference type="CDD" id="cd00707">
    <property type="entry name" value="Pancreat_lipase_like"/>
    <property type="match status" value="1"/>
</dbReference>
<keyword evidence="8" id="KW-1185">Reference proteome</keyword>
<dbReference type="AlphaFoldDB" id="A7RIZ3"/>
<dbReference type="ESTHER" id="nemve-a0a1t4jh34">
    <property type="family name" value="Pancreatic_lipase"/>
</dbReference>
<comment type="similarity">
    <text evidence="2 5">Belongs to the AB hydrolase superfamily. Lipase family.</text>
</comment>
<dbReference type="PRINTS" id="PR00823">
    <property type="entry name" value="PANCLIPASE"/>
</dbReference>
<dbReference type="eggNOG" id="ENOG502QUK7">
    <property type="taxonomic scope" value="Eukaryota"/>
</dbReference>
<evidence type="ECO:0000256" key="2">
    <source>
        <dbReference type="ARBA" id="ARBA00010701"/>
    </source>
</evidence>
<feature type="non-terminal residue" evidence="7">
    <location>
        <position position="1"/>
    </location>
</feature>
<dbReference type="InterPro" id="IPR013818">
    <property type="entry name" value="Lipase"/>
</dbReference>
<dbReference type="GO" id="GO:0016298">
    <property type="term" value="F:lipase activity"/>
    <property type="evidence" value="ECO:0000318"/>
    <property type="project" value="GO_Central"/>
</dbReference>
<sequence>VFSDQVCYGKYGCFSDASPFSRPFVPLPAPPSKVGTSFQLFTRSHPHLVSIDDSDVKKLKASTYDGKKRTFVIAHGYTESGSTPWVGHMRQSLLQKDDVNVVITDWGPGADGMYWQATANTRLVGAQIAELVKFLNKQTGNTPSSFTVIGFSLGGHVAGYAGSRIKNTTGLKLGRISGLDPAGLYFVNEHVDVRLDPSDAEFVDVMHTDMDFAGTSTQSGHIDFYPNGGKNQPGCRDIADGPSNALKCDHVRAHDYFTESITSQCAMRAFPCASMHDFERGLCFDCVNNLCPSAGYNAVKSKGK</sequence>
<evidence type="ECO:0000256" key="3">
    <source>
        <dbReference type="ARBA" id="ARBA00022525"/>
    </source>
</evidence>
<accession>A7RIZ3</accession>
<keyword evidence="4" id="KW-1015">Disulfide bond</keyword>
<comment type="subcellular location">
    <subcellularLocation>
        <location evidence="1">Secreted</location>
    </subcellularLocation>
</comment>
<dbReference type="InterPro" id="IPR029058">
    <property type="entry name" value="AB_hydrolase_fold"/>
</dbReference>
<dbReference type="InParanoid" id="A7RIZ3"/>
<dbReference type="PANTHER" id="PTHR11610">
    <property type="entry name" value="LIPASE"/>
    <property type="match status" value="1"/>
</dbReference>
<dbReference type="PANTHER" id="PTHR11610:SF178">
    <property type="entry name" value="LIPASE MEMBER H-A-LIKE PROTEIN"/>
    <property type="match status" value="1"/>
</dbReference>
<organism evidence="7 8">
    <name type="scientific">Nematostella vectensis</name>
    <name type="common">Starlet sea anemone</name>
    <dbReference type="NCBI Taxonomy" id="45351"/>
    <lineage>
        <taxon>Eukaryota</taxon>
        <taxon>Metazoa</taxon>
        <taxon>Cnidaria</taxon>
        <taxon>Anthozoa</taxon>
        <taxon>Hexacorallia</taxon>
        <taxon>Actiniaria</taxon>
        <taxon>Edwardsiidae</taxon>
        <taxon>Nematostella</taxon>
    </lineage>
</organism>
<evidence type="ECO:0000259" key="6">
    <source>
        <dbReference type="Pfam" id="PF00151"/>
    </source>
</evidence>
<dbReference type="PRINTS" id="PR00821">
    <property type="entry name" value="TAGLIPASE"/>
</dbReference>
<proteinExistence type="inferred from homology"/>
<dbReference type="STRING" id="45351.A7RIZ3"/>
<dbReference type="OMA" id="LMACIST"/>
<evidence type="ECO:0000256" key="4">
    <source>
        <dbReference type="ARBA" id="ARBA00023157"/>
    </source>
</evidence>
<dbReference type="GO" id="GO:0004806">
    <property type="term" value="F:triacylglycerol lipase activity"/>
    <property type="evidence" value="ECO:0007669"/>
    <property type="project" value="InterPro"/>
</dbReference>
<keyword evidence="3" id="KW-0964">Secreted</keyword>
<evidence type="ECO:0000313" key="7">
    <source>
        <dbReference type="EMBL" id="EDO48486.1"/>
    </source>
</evidence>
<evidence type="ECO:0000313" key="8">
    <source>
        <dbReference type="Proteomes" id="UP000001593"/>
    </source>
</evidence>
<dbReference type="PhylomeDB" id="A7RIZ3"/>
<feature type="non-terminal residue" evidence="7">
    <location>
        <position position="304"/>
    </location>
</feature>
<protein>
    <recommendedName>
        <fullName evidence="6">Lipase domain-containing protein</fullName>
    </recommendedName>
</protein>
<reference evidence="7 8" key="1">
    <citation type="journal article" date="2007" name="Science">
        <title>Sea anemone genome reveals ancestral eumetazoan gene repertoire and genomic organization.</title>
        <authorList>
            <person name="Putnam N.H."/>
            <person name="Srivastava M."/>
            <person name="Hellsten U."/>
            <person name="Dirks B."/>
            <person name="Chapman J."/>
            <person name="Salamov A."/>
            <person name="Terry A."/>
            <person name="Shapiro H."/>
            <person name="Lindquist E."/>
            <person name="Kapitonov V.V."/>
            <person name="Jurka J."/>
            <person name="Genikhovich G."/>
            <person name="Grigoriev I.V."/>
            <person name="Lucas S.M."/>
            <person name="Steele R.E."/>
            <person name="Finnerty J.R."/>
            <person name="Technau U."/>
            <person name="Martindale M.Q."/>
            <person name="Rokhsar D.S."/>
        </authorList>
    </citation>
    <scope>NUCLEOTIDE SEQUENCE [LARGE SCALE GENOMIC DNA]</scope>
    <source>
        <strain evidence="8">CH2 X CH6</strain>
    </source>
</reference>
<name>A7RIZ3_NEMVE</name>
<dbReference type="InterPro" id="IPR002331">
    <property type="entry name" value="Lipase_panc"/>
</dbReference>
<dbReference type="Pfam" id="PF00151">
    <property type="entry name" value="Lipase"/>
    <property type="match status" value="1"/>
</dbReference>